<feature type="transmembrane region" description="Helical" evidence="8">
    <location>
        <begin position="709"/>
        <end position="733"/>
    </location>
</feature>
<feature type="transmembrane region" description="Helical" evidence="8">
    <location>
        <begin position="633"/>
        <end position="653"/>
    </location>
</feature>
<organism evidence="10 11">
    <name type="scientific">Chlamydomonas eustigma</name>
    <dbReference type="NCBI Taxonomy" id="1157962"/>
    <lineage>
        <taxon>Eukaryota</taxon>
        <taxon>Viridiplantae</taxon>
        <taxon>Chlorophyta</taxon>
        <taxon>core chlorophytes</taxon>
        <taxon>Chlorophyceae</taxon>
        <taxon>CS clade</taxon>
        <taxon>Chlamydomonadales</taxon>
        <taxon>Chlamydomonadaceae</taxon>
        <taxon>Chlamydomonas</taxon>
    </lineage>
</organism>
<evidence type="ECO:0000256" key="6">
    <source>
        <dbReference type="ARBA" id="ARBA00022989"/>
    </source>
</evidence>
<dbReference type="PROSITE" id="PS50893">
    <property type="entry name" value="ABC_TRANSPORTER_2"/>
    <property type="match status" value="1"/>
</dbReference>
<dbReference type="SMART" id="SM00382">
    <property type="entry name" value="AAA"/>
    <property type="match status" value="1"/>
</dbReference>
<dbReference type="InterPro" id="IPR050352">
    <property type="entry name" value="ABCG_transporters"/>
</dbReference>
<evidence type="ECO:0000256" key="1">
    <source>
        <dbReference type="ARBA" id="ARBA00004141"/>
    </source>
</evidence>
<sequence>MNQGSRINYLDYNIRYSMASYIYLWLPVLVASHIFAFAWLLKTFSLSQPCFLRNLSRALVNTWKWLAPFTESSTVVKTELKKLEDNEDNNKIKLESICTTNTAVKDYDGQGDIPYGDVGFNEDLRGDLEKSALTLEWRNVGCQYISLNTPLNDPSNYAYDDSTKLPLSDSAPNPVRTHVRNVKVLSAVYGKALSGDMQALLGPSGAGKSTLLDMLAMRKTVGTLTGEILLNGRPVSKNAYMQYMAYVPQEDTFSPVMTALEALAFMSCLVMPANTSASHRMDLVHQVLGRMGLDHAARTMVGGSLPGGLSLRGLSGGERKRLAVASGMLSCPAILLLDEPTSGLDSAAALSVMQHLQAMAHKERCIVIASIHQPRSAIWVLFDTVTLLSQGHLIYHGVREQLTTWLQSSFQTLYQPMKHGGVADWALDVVSSSPIRKELPDEVPKAHTASSSTLPISTSTHPPHICLAAIAQRFLLEECFSKPDTTIVSTVARAEANDVNVAATCGSLYQRLSRPQVMDDIEEANANGIREVLPPISRPFRTNVNAVQIPAGGGATFLQAFSALLWREVLSLTRNPSDVAGRTLTFGWVAMFVGLVFYSLPTSTPPPPVGYPSTANSDTSTDSVASIQLRLNALFSTNSFFMLMPYVSMSLYTSDRRYYLSEVSARLYSPWVYYLAKVVATFPFSVAASMVYCLIVYGLVGLKASVTSAALSTTLACLLSLIAVQVLHLAAALTPNQDTAFMLGIAWTAVNLLLSNFFISYDQMYFYGLSQLRWISATNFCFEGMAQVELLGGNFDCSGGISSSEVTLLPKLLPNTTLVNSTAVQSAIESKQPGCVASVDSLLQDIGLLRRSVGDNILALVCYLVILHGLTLIGLIWASKRAERR</sequence>
<feature type="transmembrane region" description="Helical" evidence="8">
    <location>
        <begin position="857"/>
        <end position="878"/>
    </location>
</feature>
<feature type="transmembrane region" description="Helical" evidence="8">
    <location>
        <begin position="579"/>
        <end position="600"/>
    </location>
</feature>
<feature type="transmembrane region" description="Helical" evidence="8">
    <location>
        <begin position="547"/>
        <end position="567"/>
    </location>
</feature>
<dbReference type="EMBL" id="BEGY01000003">
    <property type="protein sequence ID" value="GAX73384.1"/>
    <property type="molecule type" value="Genomic_DNA"/>
</dbReference>
<dbReference type="InterPro" id="IPR013525">
    <property type="entry name" value="ABC2_TM"/>
</dbReference>
<evidence type="ECO:0000313" key="10">
    <source>
        <dbReference type="EMBL" id="GAX73384.1"/>
    </source>
</evidence>
<dbReference type="PANTHER" id="PTHR48041:SF139">
    <property type="entry name" value="PROTEIN SCARLET"/>
    <property type="match status" value="1"/>
</dbReference>
<accession>A0A250WRA0</accession>
<evidence type="ECO:0000256" key="2">
    <source>
        <dbReference type="ARBA" id="ARBA00022448"/>
    </source>
</evidence>
<comment type="caution">
    <text evidence="10">The sequence shown here is derived from an EMBL/GenBank/DDBJ whole genome shotgun (WGS) entry which is preliminary data.</text>
</comment>
<dbReference type="InterPro" id="IPR003593">
    <property type="entry name" value="AAA+_ATPase"/>
</dbReference>
<dbReference type="GO" id="GO:0005524">
    <property type="term" value="F:ATP binding"/>
    <property type="evidence" value="ECO:0007669"/>
    <property type="project" value="UniProtKB-KW"/>
</dbReference>
<dbReference type="PROSITE" id="PS00211">
    <property type="entry name" value="ABC_TRANSPORTER_1"/>
    <property type="match status" value="1"/>
</dbReference>
<evidence type="ECO:0000256" key="3">
    <source>
        <dbReference type="ARBA" id="ARBA00022692"/>
    </source>
</evidence>
<feature type="transmembrane region" description="Helical" evidence="8">
    <location>
        <begin position="21"/>
        <end position="41"/>
    </location>
</feature>
<dbReference type="Proteomes" id="UP000232323">
    <property type="component" value="Unassembled WGS sequence"/>
</dbReference>
<name>A0A250WRA0_9CHLO</name>
<proteinExistence type="predicted"/>
<evidence type="ECO:0000256" key="7">
    <source>
        <dbReference type="ARBA" id="ARBA00023136"/>
    </source>
</evidence>
<dbReference type="GO" id="GO:0016020">
    <property type="term" value="C:membrane"/>
    <property type="evidence" value="ECO:0007669"/>
    <property type="project" value="UniProtKB-SubCell"/>
</dbReference>
<keyword evidence="4" id="KW-0547">Nucleotide-binding</keyword>
<dbReference type="PANTHER" id="PTHR48041">
    <property type="entry name" value="ABC TRANSPORTER G FAMILY MEMBER 28"/>
    <property type="match status" value="1"/>
</dbReference>
<feature type="domain" description="ABC transporter" evidence="9">
    <location>
        <begin position="165"/>
        <end position="415"/>
    </location>
</feature>
<dbReference type="GO" id="GO:0016887">
    <property type="term" value="F:ATP hydrolysis activity"/>
    <property type="evidence" value="ECO:0007669"/>
    <property type="project" value="InterPro"/>
</dbReference>
<evidence type="ECO:0000259" key="9">
    <source>
        <dbReference type="PROSITE" id="PS50893"/>
    </source>
</evidence>
<evidence type="ECO:0000256" key="5">
    <source>
        <dbReference type="ARBA" id="ARBA00022840"/>
    </source>
</evidence>
<comment type="subcellular location">
    <subcellularLocation>
        <location evidence="1">Membrane</location>
        <topology evidence="1">Multi-pass membrane protein</topology>
    </subcellularLocation>
</comment>
<feature type="transmembrane region" description="Helical" evidence="8">
    <location>
        <begin position="740"/>
        <end position="759"/>
    </location>
</feature>
<dbReference type="AlphaFoldDB" id="A0A250WRA0"/>
<dbReference type="InterPro" id="IPR017871">
    <property type="entry name" value="ABC_transporter-like_CS"/>
</dbReference>
<dbReference type="SUPFAM" id="SSF52540">
    <property type="entry name" value="P-loop containing nucleoside triphosphate hydrolases"/>
    <property type="match status" value="1"/>
</dbReference>
<dbReference type="Pfam" id="PF01061">
    <property type="entry name" value="ABC2_membrane"/>
    <property type="match status" value="1"/>
</dbReference>
<keyword evidence="3 8" id="KW-0812">Transmembrane</keyword>
<keyword evidence="5" id="KW-0067">ATP-binding</keyword>
<feature type="transmembrane region" description="Helical" evidence="8">
    <location>
        <begin position="674"/>
        <end position="697"/>
    </location>
</feature>
<evidence type="ECO:0000256" key="8">
    <source>
        <dbReference type="SAM" id="Phobius"/>
    </source>
</evidence>
<dbReference type="InterPro" id="IPR003439">
    <property type="entry name" value="ABC_transporter-like_ATP-bd"/>
</dbReference>
<evidence type="ECO:0000313" key="11">
    <source>
        <dbReference type="Proteomes" id="UP000232323"/>
    </source>
</evidence>
<gene>
    <name evidence="10" type="ORF">CEUSTIGMA_g837.t1</name>
</gene>
<dbReference type="Gene3D" id="3.40.50.300">
    <property type="entry name" value="P-loop containing nucleotide triphosphate hydrolases"/>
    <property type="match status" value="1"/>
</dbReference>
<keyword evidence="11" id="KW-1185">Reference proteome</keyword>
<evidence type="ECO:0000256" key="4">
    <source>
        <dbReference type="ARBA" id="ARBA00022741"/>
    </source>
</evidence>
<dbReference type="OrthoDB" id="66620at2759"/>
<reference evidence="10 11" key="1">
    <citation type="submission" date="2017-08" db="EMBL/GenBank/DDBJ databases">
        <title>Acidophilic green algal genome provides insights into adaptation to an acidic environment.</title>
        <authorList>
            <person name="Hirooka S."/>
            <person name="Hirose Y."/>
            <person name="Kanesaki Y."/>
            <person name="Higuchi S."/>
            <person name="Fujiwara T."/>
            <person name="Onuma R."/>
            <person name="Era A."/>
            <person name="Ohbayashi R."/>
            <person name="Uzuka A."/>
            <person name="Nozaki H."/>
            <person name="Yoshikawa H."/>
            <person name="Miyagishima S.Y."/>
        </authorList>
    </citation>
    <scope>NUCLEOTIDE SEQUENCE [LARGE SCALE GENOMIC DNA]</scope>
    <source>
        <strain evidence="10 11">NIES-2499</strain>
    </source>
</reference>
<protein>
    <recommendedName>
        <fullName evidence="9">ABC transporter domain-containing protein</fullName>
    </recommendedName>
</protein>
<dbReference type="GO" id="GO:0140359">
    <property type="term" value="F:ABC-type transporter activity"/>
    <property type="evidence" value="ECO:0007669"/>
    <property type="project" value="InterPro"/>
</dbReference>
<keyword evidence="7 8" id="KW-0472">Membrane</keyword>
<dbReference type="Pfam" id="PF00005">
    <property type="entry name" value="ABC_tran"/>
    <property type="match status" value="1"/>
</dbReference>
<keyword evidence="2" id="KW-0813">Transport</keyword>
<keyword evidence="6 8" id="KW-1133">Transmembrane helix</keyword>
<dbReference type="InterPro" id="IPR027417">
    <property type="entry name" value="P-loop_NTPase"/>
</dbReference>